<dbReference type="Proteomes" id="UP000515121">
    <property type="component" value="Unplaced"/>
</dbReference>
<dbReference type="GO" id="GO:0009055">
    <property type="term" value="F:electron transfer activity"/>
    <property type="evidence" value="ECO:0007669"/>
    <property type="project" value="InterPro"/>
</dbReference>
<evidence type="ECO:0000313" key="7">
    <source>
        <dbReference type="Proteomes" id="UP000515121"/>
    </source>
</evidence>
<dbReference type="InterPro" id="IPR003245">
    <property type="entry name" value="Phytocyanin_dom"/>
</dbReference>
<dbReference type="GO" id="GO:0005886">
    <property type="term" value="C:plasma membrane"/>
    <property type="evidence" value="ECO:0007669"/>
    <property type="project" value="TreeGrafter"/>
</dbReference>
<dbReference type="InterPro" id="IPR028871">
    <property type="entry name" value="BlueCu_1_BS"/>
</dbReference>
<evidence type="ECO:0000256" key="5">
    <source>
        <dbReference type="SAM" id="SignalP"/>
    </source>
</evidence>
<accession>A0A6P5XU73</accession>
<evidence type="ECO:0000256" key="3">
    <source>
        <dbReference type="ARBA" id="ARBA00023157"/>
    </source>
</evidence>
<keyword evidence="4" id="KW-0325">Glycoprotein</keyword>
<dbReference type="Pfam" id="PF02298">
    <property type="entry name" value="Cu_bind_like"/>
    <property type="match status" value="1"/>
</dbReference>
<evidence type="ECO:0000256" key="4">
    <source>
        <dbReference type="ARBA" id="ARBA00023180"/>
    </source>
</evidence>
<evidence type="ECO:0000256" key="1">
    <source>
        <dbReference type="ARBA" id="ARBA00022723"/>
    </source>
</evidence>
<dbReference type="CDD" id="cd13920">
    <property type="entry name" value="Stellacyanin"/>
    <property type="match status" value="1"/>
</dbReference>
<dbReference type="GeneID" id="111285956"/>
<evidence type="ECO:0000256" key="2">
    <source>
        <dbReference type="ARBA" id="ARBA00023008"/>
    </source>
</evidence>
<dbReference type="RefSeq" id="XP_022731416.1">
    <property type="nucleotide sequence ID" value="XM_022875681.1"/>
</dbReference>
<keyword evidence="1" id="KW-0479">Metal-binding</keyword>
<keyword evidence="2" id="KW-0186">Copper</keyword>
<evidence type="ECO:0000259" key="6">
    <source>
        <dbReference type="PROSITE" id="PS51485"/>
    </source>
</evidence>
<evidence type="ECO:0000313" key="8">
    <source>
        <dbReference type="RefSeq" id="XP_022731416.1"/>
    </source>
</evidence>
<dbReference type="PROSITE" id="PS00196">
    <property type="entry name" value="COPPER_BLUE"/>
    <property type="match status" value="1"/>
</dbReference>
<dbReference type="OrthoDB" id="5421909at2759"/>
<dbReference type="InterPro" id="IPR008972">
    <property type="entry name" value="Cupredoxin"/>
</dbReference>
<keyword evidence="3" id="KW-1015">Disulfide bond</keyword>
<dbReference type="InterPro" id="IPR039391">
    <property type="entry name" value="Phytocyanin-like"/>
</dbReference>
<gene>
    <name evidence="8" type="primary">LOC111285956</name>
</gene>
<dbReference type="AlphaFoldDB" id="A0A6P5XU73"/>
<dbReference type="PANTHER" id="PTHR33021:SF488">
    <property type="entry name" value="PHYTOCYANIN DOMAIN-CONTAINING PROTEIN"/>
    <property type="match status" value="1"/>
</dbReference>
<keyword evidence="5" id="KW-0732">Signal</keyword>
<dbReference type="Gene3D" id="2.60.40.420">
    <property type="entry name" value="Cupredoxins - blue copper proteins"/>
    <property type="match status" value="1"/>
</dbReference>
<feature type="signal peptide" evidence="5">
    <location>
        <begin position="1"/>
        <end position="24"/>
    </location>
</feature>
<dbReference type="SUPFAM" id="SSF49503">
    <property type="entry name" value="Cupredoxins"/>
    <property type="match status" value="1"/>
</dbReference>
<feature type="chain" id="PRO_5027805156" evidence="5">
    <location>
        <begin position="25"/>
        <end position="130"/>
    </location>
</feature>
<keyword evidence="7" id="KW-1185">Reference proteome</keyword>
<dbReference type="GO" id="GO:0046872">
    <property type="term" value="F:metal ion binding"/>
    <property type="evidence" value="ECO:0007669"/>
    <property type="project" value="UniProtKB-KW"/>
</dbReference>
<reference evidence="8" key="1">
    <citation type="submission" date="2025-08" db="UniProtKB">
        <authorList>
            <consortium name="RefSeq"/>
        </authorList>
    </citation>
    <scope>IDENTIFICATION</scope>
    <source>
        <tissue evidence="8">Fruit stalk</tissue>
    </source>
</reference>
<sequence length="130" mass="13725">MGRILNIVFLAAIAIATMLQSSSARTTYVVGDALGWLVPPGPAVYTIWAANKTFRVGDTLVFNFATGAHSVARVTRANYDACNAASPLFLLSESPATVTLDETGDYYFLCAFPGHCSLGQKFAINVSAAA</sequence>
<protein>
    <submittedName>
        <fullName evidence="8">Stellacyanin-like</fullName>
    </submittedName>
</protein>
<name>A0A6P5XU73_DURZI</name>
<feature type="domain" description="Phytocyanin" evidence="6">
    <location>
        <begin position="26"/>
        <end position="128"/>
    </location>
</feature>
<proteinExistence type="predicted"/>
<dbReference type="PROSITE" id="PS51485">
    <property type="entry name" value="PHYTOCYANIN"/>
    <property type="match status" value="1"/>
</dbReference>
<organism evidence="7 8">
    <name type="scientific">Durio zibethinus</name>
    <name type="common">Durian</name>
    <dbReference type="NCBI Taxonomy" id="66656"/>
    <lineage>
        <taxon>Eukaryota</taxon>
        <taxon>Viridiplantae</taxon>
        <taxon>Streptophyta</taxon>
        <taxon>Embryophyta</taxon>
        <taxon>Tracheophyta</taxon>
        <taxon>Spermatophyta</taxon>
        <taxon>Magnoliopsida</taxon>
        <taxon>eudicotyledons</taxon>
        <taxon>Gunneridae</taxon>
        <taxon>Pentapetalae</taxon>
        <taxon>rosids</taxon>
        <taxon>malvids</taxon>
        <taxon>Malvales</taxon>
        <taxon>Malvaceae</taxon>
        <taxon>Helicteroideae</taxon>
        <taxon>Durio</taxon>
    </lineage>
</organism>
<dbReference type="PANTHER" id="PTHR33021">
    <property type="entry name" value="BLUE COPPER PROTEIN"/>
    <property type="match status" value="1"/>
</dbReference>
<dbReference type="FunFam" id="2.60.40.420:FF:000034">
    <property type="entry name" value="Cupredoxin superfamily protein"/>
    <property type="match status" value="1"/>
</dbReference>
<dbReference type="KEGG" id="dzi:111285956"/>